<feature type="transmembrane region" description="Helical" evidence="1">
    <location>
        <begin position="7"/>
        <end position="25"/>
    </location>
</feature>
<keyword evidence="1" id="KW-0472">Membrane</keyword>
<keyword evidence="3" id="KW-1185">Reference proteome</keyword>
<organism evidence="2 3">
    <name type="scientific">Spirosoma utsteinense</name>
    <dbReference type="NCBI Taxonomy" id="2585773"/>
    <lineage>
        <taxon>Bacteria</taxon>
        <taxon>Pseudomonadati</taxon>
        <taxon>Bacteroidota</taxon>
        <taxon>Cytophagia</taxon>
        <taxon>Cytophagales</taxon>
        <taxon>Cytophagaceae</taxon>
        <taxon>Spirosoma</taxon>
    </lineage>
</organism>
<name>A0ABR6W1P9_9BACT</name>
<feature type="transmembrane region" description="Helical" evidence="1">
    <location>
        <begin position="135"/>
        <end position="152"/>
    </location>
</feature>
<feature type="transmembrane region" description="Helical" evidence="1">
    <location>
        <begin position="317"/>
        <end position="336"/>
    </location>
</feature>
<evidence type="ECO:0000256" key="1">
    <source>
        <dbReference type="SAM" id="Phobius"/>
    </source>
</evidence>
<feature type="transmembrane region" description="Helical" evidence="1">
    <location>
        <begin position="60"/>
        <end position="79"/>
    </location>
</feature>
<protein>
    <recommendedName>
        <fullName evidence="4">Glycosyltransferase RgtA/B/C/D-like domain-containing protein</fullName>
    </recommendedName>
</protein>
<feature type="transmembrane region" description="Helical" evidence="1">
    <location>
        <begin position="112"/>
        <end position="129"/>
    </location>
</feature>
<accession>A0ABR6W1P9</accession>
<dbReference type="RefSeq" id="WP_186736363.1">
    <property type="nucleotide sequence ID" value="NZ_VFIA01000005.1"/>
</dbReference>
<evidence type="ECO:0000313" key="3">
    <source>
        <dbReference type="Proteomes" id="UP000700732"/>
    </source>
</evidence>
<keyword evidence="1" id="KW-0812">Transmembrane</keyword>
<feature type="transmembrane region" description="Helical" evidence="1">
    <location>
        <begin position="279"/>
        <end position="296"/>
    </location>
</feature>
<comment type="caution">
    <text evidence="2">The sequence shown here is derived from an EMBL/GenBank/DDBJ whole genome shotgun (WGS) entry which is preliminary data.</text>
</comment>
<dbReference type="Proteomes" id="UP000700732">
    <property type="component" value="Unassembled WGS sequence"/>
</dbReference>
<evidence type="ECO:0000313" key="2">
    <source>
        <dbReference type="EMBL" id="MBC3790529.1"/>
    </source>
</evidence>
<evidence type="ECO:0008006" key="4">
    <source>
        <dbReference type="Google" id="ProtNLM"/>
    </source>
</evidence>
<dbReference type="EMBL" id="VFIA01000005">
    <property type="protein sequence ID" value="MBC3790529.1"/>
    <property type="molecule type" value="Genomic_DNA"/>
</dbReference>
<keyword evidence="1" id="KW-1133">Transmembrane helix</keyword>
<proteinExistence type="predicted"/>
<sequence>MTASVYLLRLGWGLTGIAVVALVWVNPTHFTSIDSGYYLQSASSLLAGRGYVITEDGQQVWNGVFPIGYSALIALFAGLTGLPVLWASKAVNLLAVSLSVVLWQRRLGTNRTLWILSIWWLGSFLRLLAYTWSETVFLVLLAEWVWSLNILLRTPARHRIVRLALLSIGLFLLRYIGGYIVGVLAFLALALYLTPHRVQSLLRVPIPPGTHKALARVAGLSVAAISTYGWLNLHHTDSLYGGERFLPTEPMSTLLRLFARSIGNELLLIRDFLPAVSNQLAWVGAGIQVLWLWLVSRRVHQQPIPWTHHPDLSFRSLNRLFILTGGLYIVVLFALRTVSPFSGPNARLMAPATFCFLMAFLLRVGNAHPVWQRKLRPFWIGLLLCSWLQLIPQGAKPAKIRLPDSWISALRGF</sequence>
<reference evidence="2 3" key="1">
    <citation type="submission" date="2019-06" db="EMBL/GenBank/DDBJ databases">
        <title>Spirosoma utsteinense sp. nov. isolated from Antarctic ice-free soils.</title>
        <authorList>
            <person name="Tahon G."/>
        </authorList>
    </citation>
    <scope>NUCLEOTIDE SEQUENCE [LARGE SCALE GENOMIC DNA]</scope>
    <source>
        <strain evidence="2 3">LMG 31447</strain>
    </source>
</reference>
<feature type="transmembrane region" description="Helical" evidence="1">
    <location>
        <begin position="348"/>
        <end position="365"/>
    </location>
</feature>
<feature type="transmembrane region" description="Helical" evidence="1">
    <location>
        <begin position="164"/>
        <end position="193"/>
    </location>
</feature>
<gene>
    <name evidence="2" type="ORF">FH603_1019</name>
</gene>